<keyword evidence="1" id="KW-0812">Transmembrane</keyword>
<organism evidence="2 3">
    <name type="scientific">Candidatus Portnoybacteria bacterium RIFCSPHIGHO2_01_FULL_40_12b</name>
    <dbReference type="NCBI Taxonomy" id="1801994"/>
    <lineage>
        <taxon>Bacteria</taxon>
        <taxon>Candidatus Portnoyibacteriota</taxon>
    </lineage>
</organism>
<keyword evidence="1" id="KW-0472">Membrane</keyword>
<feature type="transmembrane region" description="Helical" evidence="1">
    <location>
        <begin position="29"/>
        <end position="48"/>
    </location>
</feature>
<reference evidence="2 3" key="1">
    <citation type="journal article" date="2016" name="Nat. Commun.">
        <title>Thousands of microbial genomes shed light on interconnected biogeochemical processes in an aquifer system.</title>
        <authorList>
            <person name="Anantharaman K."/>
            <person name="Brown C.T."/>
            <person name="Hug L.A."/>
            <person name="Sharon I."/>
            <person name="Castelle C.J."/>
            <person name="Probst A.J."/>
            <person name="Thomas B.C."/>
            <person name="Singh A."/>
            <person name="Wilkins M.J."/>
            <person name="Karaoz U."/>
            <person name="Brodie E.L."/>
            <person name="Williams K.H."/>
            <person name="Hubbard S.S."/>
            <person name="Banfield J.F."/>
        </authorList>
    </citation>
    <scope>NUCLEOTIDE SEQUENCE [LARGE SCALE GENOMIC DNA]</scope>
</reference>
<name>A0A1G2FCN1_9BACT</name>
<gene>
    <name evidence="2" type="ORF">A2815_00360</name>
</gene>
<evidence type="ECO:0000313" key="2">
    <source>
        <dbReference type="EMBL" id="OGZ35834.1"/>
    </source>
</evidence>
<evidence type="ECO:0000313" key="3">
    <source>
        <dbReference type="Proteomes" id="UP000176974"/>
    </source>
</evidence>
<evidence type="ECO:0000256" key="1">
    <source>
        <dbReference type="SAM" id="Phobius"/>
    </source>
</evidence>
<proteinExistence type="predicted"/>
<feature type="transmembrane region" description="Helical" evidence="1">
    <location>
        <begin position="6"/>
        <end position="22"/>
    </location>
</feature>
<dbReference type="Proteomes" id="UP000176974">
    <property type="component" value="Unassembled WGS sequence"/>
</dbReference>
<dbReference type="EMBL" id="MHMY01000006">
    <property type="protein sequence ID" value="OGZ35834.1"/>
    <property type="molecule type" value="Genomic_DNA"/>
</dbReference>
<accession>A0A1G2FCN1</accession>
<comment type="caution">
    <text evidence="2">The sequence shown here is derived from an EMBL/GenBank/DDBJ whole genome shotgun (WGS) entry which is preliminary data.</text>
</comment>
<protein>
    <submittedName>
        <fullName evidence="2">Uncharacterized protein</fullName>
    </submittedName>
</protein>
<dbReference type="AlphaFoldDB" id="A0A1G2FCN1"/>
<keyword evidence="1" id="KW-1133">Transmembrane helix</keyword>
<sequence>MVFIVYLWYTFATIYHFIRFGVGTGPKKIAFIFFIGSFILFVIAVFAYSQVEWSGIISIDSGI</sequence>